<organism evidence="1">
    <name type="scientific">Rhizophora mucronata</name>
    <name type="common">Asiatic mangrove</name>
    <dbReference type="NCBI Taxonomy" id="61149"/>
    <lineage>
        <taxon>Eukaryota</taxon>
        <taxon>Viridiplantae</taxon>
        <taxon>Streptophyta</taxon>
        <taxon>Embryophyta</taxon>
        <taxon>Tracheophyta</taxon>
        <taxon>Spermatophyta</taxon>
        <taxon>Magnoliopsida</taxon>
        <taxon>eudicotyledons</taxon>
        <taxon>Gunneridae</taxon>
        <taxon>Pentapetalae</taxon>
        <taxon>rosids</taxon>
        <taxon>fabids</taxon>
        <taxon>Malpighiales</taxon>
        <taxon>Rhizophoraceae</taxon>
        <taxon>Rhizophora</taxon>
    </lineage>
</organism>
<sequence length="48" mass="5365">MPNLQVQKFAMHFSASSDLQTFFGILRVLASLLSVMPCSNHIHALICF</sequence>
<name>A0A2P2PDL1_RHIMU</name>
<evidence type="ECO:0000313" key="1">
    <source>
        <dbReference type="EMBL" id="MBX52796.1"/>
    </source>
</evidence>
<accession>A0A2P2PDL1</accession>
<reference evidence="1" key="1">
    <citation type="submission" date="2018-02" db="EMBL/GenBank/DDBJ databases">
        <title>Rhizophora mucronata_Transcriptome.</title>
        <authorList>
            <person name="Meera S.P."/>
            <person name="Sreeshan A."/>
            <person name="Augustine A."/>
        </authorList>
    </citation>
    <scope>NUCLEOTIDE SEQUENCE</scope>
    <source>
        <tissue evidence="1">Leaf</tissue>
    </source>
</reference>
<protein>
    <submittedName>
        <fullName evidence="1">Uncharacterized protein</fullName>
    </submittedName>
</protein>
<proteinExistence type="predicted"/>
<dbReference type="EMBL" id="GGEC01072312">
    <property type="protein sequence ID" value="MBX52796.1"/>
    <property type="molecule type" value="Transcribed_RNA"/>
</dbReference>
<dbReference type="AlphaFoldDB" id="A0A2P2PDL1"/>